<accession>A0A9P3B7U9</accession>
<name>A0A9P3B7U9_9EURO</name>
<evidence type="ECO:0000313" key="3">
    <source>
        <dbReference type="Proteomes" id="UP001043456"/>
    </source>
</evidence>
<reference evidence="2 3" key="1">
    <citation type="submission" date="2018-10" db="EMBL/GenBank/DDBJ databases">
        <title>Pan-genome distribution and transcriptional activeness of fungal secondary metabolism genes in Aspergillus section Fumigati.</title>
        <authorList>
            <person name="Takahashi H."/>
            <person name="Umemura M."/>
            <person name="Ninomiya A."/>
            <person name="Kusuya Y."/>
            <person name="Urayama S."/>
            <person name="Shimizu M."/>
            <person name="Watanabe A."/>
            <person name="Kamei K."/>
            <person name="Yaguchi T."/>
            <person name="Hagiwara D."/>
        </authorList>
    </citation>
    <scope>NUCLEOTIDE SEQUENCE [LARGE SCALE GENOMIC DNA]</scope>
    <source>
        <strain evidence="2 3">IFM 55266</strain>
    </source>
</reference>
<dbReference type="Pfam" id="PF02212">
    <property type="entry name" value="GED"/>
    <property type="match status" value="1"/>
</dbReference>
<dbReference type="Gene3D" id="1.20.120.1240">
    <property type="entry name" value="Dynamin, middle domain"/>
    <property type="match status" value="1"/>
</dbReference>
<dbReference type="PROSITE" id="PS51388">
    <property type="entry name" value="GED"/>
    <property type="match status" value="1"/>
</dbReference>
<dbReference type="GO" id="GO:0003924">
    <property type="term" value="F:GTPase activity"/>
    <property type="evidence" value="ECO:0007669"/>
    <property type="project" value="InterPro"/>
</dbReference>
<dbReference type="OrthoDB" id="415706at2759"/>
<evidence type="ECO:0000313" key="2">
    <source>
        <dbReference type="EMBL" id="GIJ86342.1"/>
    </source>
</evidence>
<comment type="caution">
    <text evidence="2">The sequence shown here is derived from an EMBL/GenBank/DDBJ whole genome shotgun (WGS) entry which is preliminary data.</text>
</comment>
<sequence>MHIRNLNDKFAESIARDGHTKIFQNLNGGRDEEYERTGCAEDDIYDWIRKLYRDSRGAELPGMVNPSVLGCMFQQQTVAWEPIATKYIDKVARAVDVFNQTIFDKLIGDEEVKDHLRARLRQQNQEAVNRSAYELASLLQDERGGILQTVNNYFAETLSNIREERTFQRLKAKGFRDGSYLSATRGNEDQAVENIHDTLKAYYKVARKRFTDNVILQEAERRLLGVNGPVRTLSPEFIRNLEDSELEHIAGESYVTSTKRNDLASKVDRFQKALQIAKSANIEVCSPRIRHDSSFNI</sequence>
<feature type="domain" description="GED" evidence="1">
    <location>
        <begin position="192"/>
        <end position="285"/>
    </location>
</feature>
<organism evidence="2 3">
    <name type="scientific">Aspergillus pseudoviridinutans</name>
    <dbReference type="NCBI Taxonomy" id="1517512"/>
    <lineage>
        <taxon>Eukaryota</taxon>
        <taxon>Fungi</taxon>
        <taxon>Dikarya</taxon>
        <taxon>Ascomycota</taxon>
        <taxon>Pezizomycotina</taxon>
        <taxon>Eurotiomycetes</taxon>
        <taxon>Eurotiomycetidae</taxon>
        <taxon>Eurotiales</taxon>
        <taxon>Aspergillaceae</taxon>
        <taxon>Aspergillus</taxon>
        <taxon>Aspergillus subgen. Fumigati</taxon>
    </lineage>
</organism>
<dbReference type="GeneID" id="67003841"/>
<proteinExistence type="predicted"/>
<dbReference type="InterPro" id="IPR020850">
    <property type="entry name" value="GED_dom"/>
</dbReference>
<dbReference type="Proteomes" id="UP001043456">
    <property type="component" value="Unassembled WGS sequence"/>
</dbReference>
<gene>
    <name evidence="2" type="ORF">Asppvi_005229</name>
</gene>
<protein>
    <recommendedName>
        <fullName evidence="1">GED domain-containing protein</fullName>
    </recommendedName>
</protein>
<dbReference type="AlphaFoldDB" id="A0A9P3B7U9"/>
<dbReference type="EMBL" id="BHVY01000003">
    <property type="protein sequence ID" value="GIJ86342.1"/>
    <property type="molecule type" value="Genomic_DNA"/>
</dbReference>
<evidence type="ECO:0000259" key="1">
    <source>
        <dbReference type="PROSITE" id="PS51388"/>
    </source>
</evidence>
<keyword evidence="3" id="KW-1185">Reference proteome</keyword>
<dbReference type="RefSeq" id="XP_043157089.1">
    <property type="nucleotide sequence ID" value="XM_043301154.1"/>
</dbReference>
<dbReference type="GO" id="GO:0005525">
    <property type="term" value="F:GTP binding"/>
    <property type="evidence" value="ECO:0007669"/>
    <property type="project" value="InterPro"/>
</dbReference>
<dbReference type="InterPro" id="IPR003130">
    <property type="entry name" value="GED"/>
</dbReference>